<reference evidence="1" key="1">
    <citation type="submission" date="2025-08" db="UniProtKB">
        <authorList>
            <consortium name="Ensembl"/>
        </authorList>
    </citation>
    <scope>IDENTIFICATION</scope>
</reference>
<protein>
    <submittedName>
        <fullName evidence="1">Uncharacterized protein</fullName>
    </submittedName>
</protein>
<dbReference type="AlphaFoldDB" id="A0A8D2J7T5"/>
<dbReference type="Ensembl" id="ENSVKKT00000008147.1">
    <property type="protein sequence ID" value="ENSVKKP00000007942.1"/>
    <property type="gene ID" value="ENSVKKG00000005670.1"/>
</dbReference>
<keyword evidence="2" id="KW-1185">Reference proteome</keyword>
<proteinExistence type="predicted"/>
<organism evidence="1 2">
    <name type="scientific">Varanus komodoensis</name>
    <name type="common">Komodo dragon</name>
    <dbReference type="NCBI Taxonomy" id="61221"/>
    <lineage>
        <taxon>Eukaryota</taxon>
        <taxon>Metazoa</taxon>
        <taxon>Chordata</taxon>
        <taxon>Craniata</taxon>
        <taxon>Vertebrata</taxon>
        <taxon>Euteleostomi</taxon>
        <taxon>Lepidosauria</taxon>
        <taxon>Squamata</taxon>
        <taxon>Bifurcata</taxon>
        <taxon>Unidentata</taxon>
        <taxon>Episquamata</taxon>
        <taxon>Toxicofera</taxon>
        <taxon>Anguimorpha</taxon>
        <taxon>Paleoanguimorpha</taxon>
        <taxon>Varanoidea</taxon>
        <taxon>Varanidae</taxon>
        <taxon>Varanus</taxon>
    </lineage>
</organism>
<reference evidence="1" key="2">
    <citation type="submission" date="2025-09" db="UniProtKB">
        <authorList>
            <consortium name="Ensembl"/>
        </authorList>
    </citation>
    <scope>IDENTIFICATION</scope>
</reference>
<evidence type="ECO:0000313" key="2">
    <source>
        <dbReference type="Proteomes" id="UP000694545"/>
    </source>
</evidence>
<dbReference type="Proteomes" id="UP000694545">
    <property type="component" value="Unplaced"/>
</dbReference>
<accession>A0A8D2J7T5</accession>
<sequence>SRGFPTLLFHCIMSRCEPSSILRTEEEPNLCGDLHDGFEDSFCLDVGEGRVRMLLFCKQLHSRCLGPQLLPPPTCMAMACNLESVG</sequence>
<name>A0A8D2J7T5_VARKO</name>
<evidence type="ECO:0000313" key="1">
    <source>
        <dbReference type="Ensembl" id="ENSVKKP00000007942.1"/>
    </source>
</evidence>